<keyword evidence="2 4" id="KW-0479">Metal-binding</keyword>
<protein>
    <submittedName>
        <fullName evidence="6">Cytochrome c</fullName>
    </submittedName>
</protein>
<dbReference type="Gene3D" id="1.10.760.10">
    <property type="entry name" value="Cytochrome c-like domain"/>
    <property type="match status" value="1"/>
</dbReference>
<dbReference type="Proteomes" id="UP001062165">
    <property type="component" value="Chromosome"/>
</dbReference>
<evidence type="ECO:0000259" key="5">
    <source>
        <dbReference type="PROSITE" id="PS51007"/>
    </source>
</evidence>
<dbReference type="Pfam" id="PF13442">
    <property type="entry name" value="Cytochrome_CBB3"/>
    <property type="match status" value="1"/>
</dbReference>
<dbReference type="EMBL" id="CP106735">
    <property type="protein sequence ID" value="UXX79931.1"/>
    <property type="molecule type" value="Genomic_DNA"/>
</dbReference>
<organism evidence="6 7">
    <name type="scientific">Reichenbachiella carrageenanivorans</name>
    <dbReference type="NCBI Taxonomy" id="2979869"/>
    <lineage>
        <taxon>Bacteria</taxon>
        <taxon>Pseudomonadati</taxon>
        <taxon>Bacteroidota</taxon>
        <taxon>Cytophagia</taxon>
        <taxon>Cytophagales</taxon>
        <taxon>Reichenbachiellaceae</taxon>
        <taxon>Reichenbachiella</taxon>
    </lineage>
</organism>
<dbReference type="PROSITE" id="PS51257">
    <property type="entry name" value="PROKAR_LIPOPROTEIN"/>
    <property type="match status" value="1"/>
</dbReference>
<dbReference type="PROSITE" id="PS51007">
    <property type="entry name" value="CYTC"/>
    <property type="match status" value="1"/>
</dbReference>
<evidence type="ECO:0000256" key="1">
    <source>
        <dbReference type="ARBA" id="ARBA00022617"/>
    </source>
</evidence>
<evidence type="ECO:0000256" key="4">
    <source>
        <dbReference type="PROSITE-ProRule" id="PRU00433"/>
    </source>
</evidence>
<keyword evidence="7" id="KW-1185">Reference proteome</keyword>
<keyword evidence="1 4" id="KW-0349">Heme</keyword>
<evidence type="ECO:0000256" key="3">
    <source>
        <dbReference type="ARBA" id="ARBA00023004"/>
    </source>
</evidence>
<dbReference type="PANTHER" id="PTHR40394">
    <property type="entry name" value="LIPOPROTEIN-RELATED"/>
    <property type="match status" value="1"/>
</dbReference>
<accession>A0ABY6D196</accession>
<dbReference type="SUPFAM" id="SSF46626">
    <property type="entry name" value="Cytochrome c"/>
    <property type="match status" value="1"/>
</dbReference>
<dbReference type="RefSeq" id="WP_263051662.1">
    <property type="nucleotide sequence ID" value="NZ_CP106735.1"/>
</dbReference>
<reference evidence="6" key="1">
    <citation type="submission" date="2022-10" db="EMBL/GenBank/DDBJ databases">
        <title>Comparative genomics and taxonomic characterization of three novel marine species of genus Reichenbachiella exhibiting antioxidant and polysaccharide degradation activities.</title>
        <authorList>
            <person name="Muhammad N."/>
            <person name="Lee Y.-J."/>
            <person name="Ko J."/>
            <person name="Kim S.-G."/>
        </authorList>
    </citation>
    <scope>NUCLEOTIDE SEQUENCE</scope>
    <source>
        <strain evidence="6">Wsw4-B4</strain>
    </source>
</reference>
<gene>
    <name evidence="6" type="ORF">N7E81_02275</name>
</gene>
<evidence type="ECO:0000256" key="2">
    <source>
        <dbReference type="ARBA" id="ARBA00022723"/>
    </source>
</evidence>
<dbReference type="PANTHER" id="PTHR40394:SF2">
    <property type="entry name" value="QUINOL:CYTOCHROME C OXIDOREDUCTASE MEMBRANE PROTEIN"/>
    <property type="match status" value="1"/>
</dbReference>
<sequence length="206" mass="22653">MNFNKYINGIVIVAAGFVVASCASRGNDTGVEYAPQMYHSVPYEGLAQIKDKEAGRWLTSQEGGAAEFYTSNPNNPHEMNMREAVPNTVRRGEALPYRIPKDSLELAARTLKNPLDSTAEVVAEGKVLFGRYCLHCHGDQGLGDGTVGKVFKGVTPYNSRAVKDKPEGHIFHVITMGKGRMGSHASQVSVNDRWKIVRFVQTLQNQ</sequence>
<name>A0ABY6D196_9BACT</name>
<proteinExistence type="predicted"/>
<evidence type="ECO:0000313" key="6">
    <source>
        <dbReference type="EMBL" id="UXX79931.1"/>
    </source>
</evidence>
<keyword evidence="3 4" id="KW-0408">Iron</keyword>
<feature type="domain" description="Cytochrome c" evidence="5">
    <location>
        <begin position="120"/>
        <end position="204"/>
    </location>
</feature>
<dbReference type="InterPro" id="IPR036909">
    <property type="entry name" value="Cyt_c-like_dom_sf"/>
</dbReference>
<evidence type="ECO:0000313" key="7">
    <source>
        <dbReference type="Proteomes" id="UP001062165"/>
    </source>
</evidence>
<dbReference type="InterPro" id="IPR009056">
    <property type="entry name" value="Cyt_c-like_dom"/>
</dbReference>